<evidence type="ECO:0000256" key="1">
    <source>
        <dbReference type="SAM" id="MobiDB-lite"/>
    </source>
</evidence>
<proteinExistence type="predicted"/>
<organism evidence="2 3">
    <name type="scientific">Hymenobacter coccineus</name>
    <dbReference type="NCBI Taxonomy" id="1908235"/>
    <lineage>
        <taxon>Bacteria</taxon>
        <taxon>Pseudomonadati</taxon>
        <taxon>Bacteroidota</taxon>
        <taxon>Cytophagia</taxon>
        <taxon>Cytophagales</taxon>
        <taxon>Hymenobacteraceae</taxon>
        <taxon>Hymenobacter</taxon>
    </lineage>
</organism>
<protein>
    <submittedName>
        <fullName evidence="2">Uncharacterized protein</fullName>
    </submittedName>
</protein>
<feature type="region of interest" description="Disordered" evidence="1">
    <location>
        <begin position="137"/>
        <end position="164"/>
    </location>
</feature>
<dbReference type="AlphaFoldDB" id="A0A1G1SZV5"/>
<gene>
    <name evidence="2" type="ORF">BEN49_11625</name>
</gene>
<reference evidence="2 3" key="1">
    <citation type="submission" date="2016-08" db="EMBL/GenBank/DDBJ databases">
        <title>Hymenobacter coccineus sp. nov., Hymenobacter lapidarius sp. nov. and Hymenobacter glacialis sp. nov., isolated from Antarctic soil.</title>
        <authorList>
            <person name="Sedlacek I."/>
            <person name="Kralova S."/>
            <person name="Kyrova K."/>
            <person name="Maslanova I."/>
            <person name="Stankova E."/>
            <person name="Vrbovska V."/>
            <person name="Nemec M."/>
            <person name="Bartak M."/>
            <person name="Svec P."/>
            <person name="Busse H.-J."/>
            <person name="Pantucek R."/>
        </authorList>
    </citation>
    <scope>NUCLEOTIDE SEQUENCE [LARGE SCALE GENOMIC DNA]</scope>
    <source>
        <strain evidence="2 3">CCM 8649</strain>
    </source>
</reference>
<evidence type="ECO:0000313" key="3">
    <source>
        <dbReference type="Proteomes" id="UP000177506"/>
    </source>
</evidence>
<evidence type="ECO:0000313" key="2">
    <source>
        <dbReference type="EMBL" id="OGX84159.1"/>
    </source>
</evidence>
<name>A0A1G1SZV5_9BACT</name>
<sequence>MVPPVFYFTNPGHLKSFEITQPWQGFMLTASYDFLRAHGRGEPSQEFPFLLAASTPPLRLGPAMQERLASLCQLMAHEYAGNSPLKESILGNLLGSFLLYVKELLRDTRLHISPRNRPEAIVDQFYRLLAEQFSSLGGPRATRPPRRSSSPISCTSTPSTLGPW</sequence>
<dbReference type="EMBL" id="MDZA01000408">
    <property type="protein sequence ID" value="OGX84159.1"/>
    <property type="molecule type" value="Genomic_DNA"/>
</dbReference>
<keyword evidence="3" id="KW-1185">Reference proteome</keyword>
<dbReference type="Proteomes" id="UP000177506">
    <property type="component" value="Unassembled WGS sequence"/>
</dbReference>
<feature type="compositionally biased region" description="Low complexity" evidence="1">
    <location>
        <begin position="147"/>
        <end position="164"/>
    </location>
</feature>
<comment type="caution">
    <text evidence="2">The sequence shown here is derived from an EMBL/GenBank/DDBJ whole genome shotgun (WGS) entry which is preliminary data.</text>
</comment>
<accession>A0A1G1SZV5</accession>